<proteinExistence type="predicted"/>
<sequence length="94" mass="10265">MALTQDAAEMIGLQAVAWLAGEDELLPVFLGSTGASEREFRENLQDPDFQGAVLDFLMMDDAWISAFCEAAGLDYDAPRQARVMLPGGAETHWT</sequence>
<gene>
    <name evidence="1" type="ORF">C8N44_13145</name>
</gene>
<evidence type="ECO:0000313" key="1">
    <source>
        <dbReference type="EMBL" id="PTX41204.1"/>
    </source>
</evidence>
<accession>A0A2T6ABL7</accession>
<reference evidence="1 2" key="1">
    <citation type="submission" date="2018-04" db="EMBL/GenBank/DDBJ databases">
        <title>Genomic Encyclopedia of Archaeal and Bacterial Type Strains, Phase II (KMG-II): from individual species to whole genera.</title>
        <authorList>
            <person name="Goeker M."/>
        </authorList>
    </citation>
    <scope>NUCLEOTIDE SEQUENCE [LARGE SCALE GENOMIC DNA]</scope>
    <source>
        <strain evidence="1 2">DSM 29329</strain>
    </source>
</reference>
<dbReference type="AlphaFoldDB" id="A0A2T6ABL7"/>
<dbReference type="RefSeq" id="WP_107978406.1">
    <property type="nucleotide sequence ID" value="NZ_BMEZ01000029.1"/>
</dbReference>
<comment type="caution">
    <text evidence="1">The sequence shown here is derived from an EMBL/GenBank/DDBJ whole genome shotgun (WGS) entry which is preliminary data.</text>
</comment>
<dbReference type="Proteomes" id="UP000244069">
    <property type="component" value="Unassembled WGS sequence"/>
</dbReference>
<keyword evidence="2" id="KW-1185">Reference proteome</keyword>
<organism evidence="1 2">
    <name type="scientific">Allosediminivita pacifica</name>
    <dbReference type="NCBI Taxonomy" id="1267769"/>
    <lineage>
        <taxon>Bacteria</taxon>
        <taxon>Pseudomonadati</taxon>
        <taxon>Pseudomonadota</taxon>
        <taxon>Alphaproteobacteria</taxon>
        <taxon>Rhodobacterales</taxon>
        <taxon>Paracoccaceae</taxon>
        <taxon>Allosediminivita</taxon>
    </lineage>
</organism>
<dbReference type="EMBL" id="QBKN01000031">
    <property type="protein sequence ID" value="PTX41204.1"/>
    <property type="molecule type" value="Genomic_DNA"/>
</dbReference>
<evidence type="ECO:0000313" key="2">
    <source>
        <dbReference type="Proteomes" id="UP000244069"/>
    </source>
</evidence>
<protein>
    <submittedName>
        <fullName evidence="1">Uncharacterized protein DUF3572</fullName>
    </submittedName>
</protein>
<dbReference type="OrthoDB" id="7356934at2"/>
<dbReference type="InterPro" id="IPR021955">
    <property type="entry name" value="DUF3572"/>
</dbReference>
<dbReference type="Pfam" id="PF12096">
    <property type="entry name" value="DUF3572"/>
    <property type="match status" value="1"/>
</dbReference>
<name>A0A2T6ABL7_9RHOB</name>